<dbReference type="AlphaFoldDB" id="A0A388T7K5"/>
<accession>A0A388T7K5</accession>
<dbReference type="InterPro" id="IPR038765">
    <property type="entry name" value="Papain-like_cys_pep_sf"/>
</dbReference>
<dbReference type="EMBL" id="BGZN01000001">
    <property type="protein sequence ID" value="GBR72639.1"/>
    <property type="molecule type" value="Genomic_DNA"/>
</dbReference>
<name>A0A388T7K5_TERA1</name>
<organism evidence="1 2">
    <name type="scientific">Termititenax aidoneus</name>
    <dbReference type="NCBI Taxonomy" id="2218524"/>
    <lineage>
        <taxon>Bacteria</taxon>
        <taxon>Bacillati</taxon>
        <taxon>Candidatus Margulisiibacteriota</taxon>
        <taxon>Candidatus Termititenacia</taxon>
        <taxon>Candidatus Termititenacales</taxon>
        <taxon>Candidatus Termititenacaceae</taxon>
        <taxon>Candidatus Termititenax</taxon>
    </lineage>
</organism>
<sequence length="370" mass="40409">MVANIRGTLDAGMLAAGLSAVTQTDPAYIARAAENGVYNAASTDSALLSRGFARRGQLSIEEDNGSYIYNIKQYDVTGAVNSDNDSYYLVSYNGENSFVDAAFGYSDLSGGYNSVDTYIDPFDPEIAKLLAQIPELNNSKLSAEEKLAKLYNYIINNFNYVPEDKDDWNFVGETIFQRGGDCEDLSVLLASSMIALLMNEGMDYQTANSRVSTVAGKHALYGDHVFVEYLADDGQTYALDAAFAEQGNITKLSDLKQVSELKFDVYFRFNDNKVFGAAAQLETLENNAKAYIDPTDPALSKFLAEFESAMDLTGLSMDEIAAKLFNFIKTEYQCLDLQDVFPSQSLVIDTKAGASQNLALLALNSLLALA</sequence>
<proteinExistence type="predicted"/>
<evidence type="ECO:0000313" key="2">
    <source>
        <dbReference type="Proteomes" id="UP000269352"/>
    </source>
</evidence>
<evidence type="ECO:0000313" key="1">
    <source>
        <dbReference type="EMBL" id="GBR72639.1"/>
    </source>
</evidence>
<evidence type="ECO:0008006" key="3">
    <source>
        <dbReference type="Google" id="ProtNLM"/>
    </source>
</evidence>
<dbReference type="Proteomes" id="UP000269352">
    <property type="component" value="Unassembled WGS sequence"/>
</dbReference>
<dbReference type="SUPFAM" id="SSF54001">
    <property type="entry name" value="Cysteine proteinases"/>
    <property type="match status" value="1"/>
</dbReference>
<dbReference type="Gene3D" id="3.10.620.30">
    <property type="match status" value="1"/>
</dbReference>
<reference evidence="1 2" key="1">
    <citation type="journal article" date="2019" name="ISME J.">
        <title>Genome analyses of uncultured TG2/ZB3 bacteria in 'Margulisbacteria' specifically attached to ectosymbiotic spirochetes of protists in the termite gut.</title>
        <authorList>
            <person name="Utami Y.D."/>
            <person name="Kuwahara H."/>
            <person name="Igai K."/>
            <person name="Murakami T."/>
            <person name="Sugaya K."/>
            <person name="Morikawa T."/>
            <person name="Nagura Y."/>
            <person name="Yuki M."/>
            <person name="Deevong P."/>
            <person name="Inoue T."/>
            <person name="Kihara K."/>
            <person name="Lo N."/>
            <person name="Yamada A."/>
            <person name="Ohkuma M."/>
            <person name="Hongoh Y."/>
        </authorList>
    </citation>
    <scope>NUCLEOTIDE SEQUENCE [LARGE SCALE GENOMIC DNA]</scope>
    <source>
        <strain evidence="1">NkOx7-01</strain>
    </source>
</reference>
<comment type="caution">
    <text evidence="1">The sequence shown here is derived from an EMBL/GenBank/DDBJ whole genome shotgun (WGS) entry which is preliminary data.</text>
</comment>
<feature type="non-terminal residue" evidence="1">
    <location>
        <position position="370"/>
    </location>
</feature>
<gene>
    <name evidence="1" type="ORF">NO1_0143</name>
</gene>
<protein>
    <recommendedName>
        <fullName evidence="3">Transglutaminase-like domain-containing protein</fullName>
    </recommendedName>
</protein>
<keyword evidence="2" id="KW-1185">Reference proteome</keyword>